<dbReference type="AlphaFoldDB" id="K3Y161"/>
<keyword evidence="3" id="KW-1185">Reference proteome</keyword>
<evidence type="ECO:0000313" key="2">
    <source>
        <dbReference type="EnsemblPlants" id="KQL10852"/>
    </source>
</evidence>
<dbReference type="EMBL" id="AGNK02002529">
    <property type="status" value="NOT_ANNOTATED_CDS"/>
    <property type="molecule type" value="Genomic_DNA"/>
</dbReference>
<evidence type="ECO:0008006" key="4">
    <source>
        <dbReference type="Google" id="ProtNLM"/>
    </source>
</evidence>
<organism evidence="2 3">
    <name type="scientific">Setaria italica</name>
    <name type="common">Foxtail millet</name>
    <name type="synonym">Panicum italicum</name>
    <dbReference type="NCBI Taxonomy" id="4555"/>
    <lineage>
        <taxon>Eukaryota</taxon>
        <taxon>Viridiplantae</taxon>
        <taxon>Streptophyta</taxon>
        <taxon>Embryophyta</taxon>
        <taxon>Tracheophyta</taxon>
        <taxon>Spermatophyta</taxon>
        <taxon>Magnoliopsida</taxon>
        <taxon>Liliopsida</taxon>
        <taxon>Poales</taxon>
        <taxon>Poaceae</taxon>
        <taxon>PACMAD clade</taxon>
        <taxon>Panicoideae</taxon>
        <taxon>Panicodae</taxon>
        <taxon>Paniceae</taxon>
        <taxon>Cenchrinae</taxon>
        <taxon>Setaria</taxon>
    </lineage>
</organism>
<name>K3Y161_SETIT</name>
<dbReference type="PANTHER" id="PTHR33018">
    <property type="entry name" value="OS10G0338966 PROTEIN-RELATED"/>
    <property type="match status" value="1"/>
</dbReference>
<dbReference type="PANTHER" id="PTHR33018:SF19">
    <property type="entry name" value="OS12G0558775 PROTEIN"/>
    <property type="match status" value="1"/>
</dbReference>
<reference evidence="3" key="1">
    <citation type="journal article" date="2012" name="Nat. Biotechnol.">
        <title>Reference genome sequence of the model plant Setaria.</title>
        <authorList>
            <person name="Bennetzen J.L."/>
            <person name="Schmutz J."/>
            <person name="Wang H."/>
            <person name="Percifield R."/>
            <person name="Hawkins J."/>
            <person name="Pontaroli A.C."/>
            <person name="Estep M."/>
            <person name="Feng L."/>
            <person name="Vaughn J.N."/>
            <person name="Grimwood J."/>
            <person name="Jenkins J."/>
            <person name="Barry K."/>
            <person name="Lindquist E."/>
            <person name="Hellsten U."/>
            <person name="Deshpande S."/>
            <person name="Wang X."/>
            <person name="Wu X."/>
            <person name="Mitros T."/>
            <person name="Triplett J."/>
            <person name="Yang X."/>
            <person name="Ye C.Y."/>
            <person name="Mauro-Herrera M."/>
            <person name="Wang L."/>
            <person name="Li P."/>
            <person name="Sharma M."/>
            <person name="Sharma R."/>
            <person name="Ronald P.C."/>
            <person name="Panaud O."/>
            <person name="Kellogg E.A."/>
            <person name="Brutnell T.P."/>
            <person name="Doust A.N."/>
            <person name="Tuskan G.A."/>
            <person name="Rokhsar D."/>
            <person name="Devos K.M."/>
        </authorList>
    </citation>
    <scope>NUCLEOTIDE SEQUENCE [LARGE SCALE GENOMIC DNA]</scope>
    <source>
        <strain evidence="3">cv. Yugu1</strain>
    </source>
</reference>
<proteinExistence type="predicted"/>
<evidence type="ECO:0000313" key="3">
    <source>
        <dbReference type="Proteomes" id="UP000004995"/>
    </source>
</evidence>
<dbReference type="EnsemblPlants" id="KQL10852">
    <property type="protein sequence ID" value="KQL10852"/>
    <property type="gene ID" value="SETIT_007923mg"/>
</dbReference>
<dbReference type="HOGENOM" id="CLU_596423_0_0_1"/>
<evidence type="ECO:0000256" key="1">
    <source>
        <dbReference type="SAM" id="MobiDB-lite"/>
    </source>
</evidence>
<dbReference type="InParanoid" id="K3Y161"/>
<reference evidence="2" key="2">
    <citation type="submission" date="2018-08" db="UniProtKB">
        <authorList>
            <consortium name="EnsemblPlants"/>
        </authorList>
    </citation>
    <scope>IDENTIFICATION</scope>
    <source>
        <strain evidence="2">Yugu1</strain>
    </source>
</reference>
<protein>
    <recommendedName>
        <fullName evidence="4">Ubiquitin-like protease family profile domain-containing protein</fullName>
    </recommendedName>
</protein>
<dbReference type="SUPFAM" id="SSF54001">
    <property type="entry name" value="Cysteine proteinases"/>
    <property type="match status" value="1"/>
</dbReference>
<sequence>MKVAENPHHLGAGGYAAKIELIYERLVQLAEVQKNGLFRPDREKDHLTTAIRTTEHSGRGKSFPNDQASYRKHDRCKKNLEEKMREIAKQEFLEFLANHAMSQTMADLTLSDGQREAKPTMLLAQIRFVAPSSAGSTANMRYPVDDIQVDTPLYLMEGNKISFQEVATGMAVIGHVFPKAPLPGCKLLRCWMSQITVHVPTKAFLGVLPYHIVIDFEDLHRLYCRQCLDVNLTFRMVLYLSDLFCRMQWRKEELTHGRFKVAYLNPARISELEHKLKMMEMIKAQIKAVEAQAEKDTIKKAHREEMHKMSVYIAKVMKKKTDNDYIIGPYGFEDHYWICITILPKLGEALVFESASYHKYRYKDFIGIIQNAYRLYIIKGGCHKQPPGSVVCGYYACEFIRNNGRYRTNPEDIEDKQIDNICTDMARFILREICHENGAFFDKNGVLMTDECTNLCRWA</sequence>
<feature type="region of interest" description="Disordered" evidence="1">
    <location>
        <begin position="50"/>
        <end position="73"/>
    </location>
</feature>
<accession>K3Y161</accession>
<dbReference type="Gramene" id="KQL10852">
    <property type="protein sequence ID" value="KQL10852"/>
    <property type="gene ID" value="SETIT_007923mg"/>
</dbReference>
<dbReference type="InterPro" id="IPR038765">
    <property type="entry name" value="Papain-like_cys_pep_sf"/>
</dbReference>
<dbReference type="Proteomes" id="UP000004995">
    <property type="component" value="Unassembled WGS sequence"/>
</dbReference>